<evidence type="ECO:0000313" key="2">
    <source>
        <dbReference type="EMBL" id="RFN59171.1"/>
    </source>
</evidence>
<keyword evidence="3" id="KW-1185">Reference proteome</keyword>
<evidence type="ECO:0000256" key="1">
    <source>
        <dbReference type="SAM" id="Phobius"/>
    </source>
</evidence>
<dbReference type="AlphaFoldDB" id="A0A3E1QAM2"/>
<dbReference type="EMBL" id="QVID01000001">
    <property type="protein sequence ID" value="RFN59171.1"/>
    <property type="molecule type" value="Genomic_DNA"/>
</dbReference>
<organism evidence="2 3">
    <name type="scientific">Marixanthomonas ophiurae</name>
    <dbReference type="NCBI Taxonomy" id="387659"/>
    <lineage>
        <taxon>Bacteria</taxon>
        <taxon>Pseudomonadati</taxon>
        <taxon>Bacteroidota</taxon>
        <taxon>Flavobacteriia</taxon>
        <taxon>Flavobacteriales</taxon>
        <taxon>Flavobacteriaceae</taxon>
        <taxon>Marixanthomonas</taxon>
    </lineage>
</organism>
<feature type="transmembrane region" description="Helical" evidence="1">
    <location>
        <begin position="293"/>
        <end position="313"/>
    </location>
</feature>
<protein>
    <submittedName>
        <fullName evidence="2">Uncharacterized protein</fullName>
    </submittedName>
</protein>
<accession>A0A3E1QAM2</accession>
<dbReference type="RefSeq" id="WP_117158171.1">
    <property type="nucleotide sequence ID" value="NZ_QVID01000001.1"/>
</dbReference>
<evidence type="ECO:0000313" key="3">
    <source>
        <dbReference type="Proteomes" id="UP000261082"/>
    </source>
</evidence>
<comment type="caution">
    <text evidence="2">The sequence shown here is derived from an EMBL/GenBank/DDBJ whole genome shotgun (WGS) entry which is preliminary data.</text>
</comment>
<reference evidence="2 3" key="1">
    <citation type="journal article" date="2007" name="Int. J. Syst. Evol. Microbiol.">
        <title>Marixanthomonas ophiurae gen. nov., sp. nov., a marine bacterium of the family Flavobacteriaceae isolated from a deep-sea brittle star.</title>
        <authorList>
            <person name="Romanenko L.A."/>
            <person name="Uchino M."/>
            <person name="Frolova G.M."/>
            <person name="Mikhailov V.V."/>
        </authorList>
    </citation>
    <scope>NUCLEOTIDE SEQUENCE [LARGE SCALE GENOMIC DNA]</scope>
    <source>
        <strain evidence="2 3">KMM 3046</strain>
    </source>
</reference>
<keyword evidence="1" id="KW-0812">Transmembrane</keyword>
<feature type="transmembrane region" description="Helical" evidence="1">
    <location>
        <begin position="43"/>
        <end position="60"/>
    </location>
</feature>
<dbReference type="OrthoDB" id="1425181at2"/>
<gene>
    <name evidence="2" type="ORF">DZ858_03605</name>
</gene>
<proteinExistence type="predicted"/>
<keyword evidence="1" id="KW-1133">Transmembrane helix</keyword>
<keyword evidence="1" id="KW-0472">Membrane</keyword>
<dbReference type="Proteomes" id="UP000261082">
    <property type="component" value="Unassembled WGS sequence"/>
</dbReference>
<name>A0A3E1QAM2_9FLAO</name>
<sequence length="333" mass="38087">MSNQTTNSSEEIDLFYLFSLVGNFFKKCFIAAYRFIIFLLKNWIILLALIIVGVLAGYFSQNDTENPKEANALIRINFDTVGYVYNTIDLLNDKIINRDSVFLKEANLWKNGPLLKDVKIEPVISFKDIASIYGRDNATLKALFENYEYENGNTINSTFKIDFKYHSIEMVLAPNATPKSVDYFIEYLNTNDLLGSLKNKSIGNIEERISTNEETIKQINNILNNYNTGEIGIRTNQITLDKDLTGLVRTKMDLQREIEEFSEDLILSKGVSVLINKSSLIEATPSKLSNKMIVYPILLIFLFLLFALLVRAFNYARKLAQNEDAEKQSRQSI</sequence>